<dbReference type="EMBL" id="JYIU01000045">
    <property type="protein sequence ID" value="KJL19300.1"/>
    <property type="molecule type" value="Genomic_DNA"/>
</dbReference>
<sequence length="488" mass="51971">MASSLAHSAARGAYFTLAAQAARILLQLLSVVVLARILSPHDYGLLAIVLVVVGLGEIFRDFGLTSASIQAPELSTGQRDNLFWINAAIGVLLTAIMYSLSWAIGAVTGEPDLVGISQWLALTFLLNGLATQHRANLMRDLKLRPLAVIDVASSAIALAVAIIAAVAGMGYWALVIQQLVTGAILLVGVVAAGRWWPRRYSRAHPVKQLVNFGWTLVATNLIGYASRQIDTVLISFRFGTAPLGLYNRAFQLIMTPLTQVRSPLQSVALPVLSRVQQDQPRFEAYVTAAQLALGFLFGIPVAIVAGLAEPAVDIMLGSRWAEAAPMLRMFAIAGILTTVSFVGYWVYLARGLGADLLRYSIVTALIKVVCVVIGSFFGVLGVAIAFAVHPAIAWPISLAWLSRITPMPRRQLYQGAGRIIAVSAAAGLAAWGVAQALAATDAWVQLGVGLAAGLAVSAVALTIPVYRRDAKTLASFVRLMLKRDGRSD</sequence>
<dbReference type="PANTHER" id="PTHR30250:SF10">
    <property type="entry name" value="LIPOPOLYSACCHARIDE BIOSYNTHESIS PROTEIN WZXC"/>
    <property type="match status" value="1"/>
</dbReference>
<comment type="subcellular location">
    <subcellularLocation>
        <location evidence="1">Cell membrane</location>
        <topology evidence="1">Multi-pass membrane protein</topology>
    </subcellularLocation>
</comment>
<dbReference type="Pfam" id="PF13440">
    <property type="entry name" value="Polysacc_synt_3"/>
    <property type="match status" value="1"/>
</dbReference>
<feature type="transmembrane region" description="Helical" evidence="7">
    <location>
        <begin position="443"/>
        <end position="466"/>
    </location>
</feature>
<name>A0A0F0KGP4_9MICO</name>
<feature type="transmembrane region" description="Helical" evidence="7">
    <location>
        <begin position="151"/>
        <end position="173"/>
    </location>
</feature>
<protein>
    <submittedName>
        <fullName evidence="8">Lipopolysaccharide biosynthesis protein WzxC</fullName>
    </submittedName>
</protein>
<reference evidence="8 9" key="1">
    <citation type="submission" date="2015-02" db="EMBL/GenBank/DDBJ databases">
        <title>Draft genome sequences of ten Microbacterium spp. with emphasis on heavy metal contaminated environments.</title>
        <authorList>
            <person name="Corretto E."/>
        </authorList>
    </citation>
    <scope>NUCLEOTIDE SEQUENCE [LARGE SCALE GENOMIC DNA]</scope>
    <source>
        <strain evidence="8 9">DSM 12966</strain>
    </source>
</reference>
<evidence type="ECO:0000313" key="8">
    <source>
        <dbReference type="EMBL" id="KJL19300.1"/>
    </source>
</evidence>
<keyword evidence="9" id="KW-1185">Reference proteome</keyword>
<keyword evidence="3" id="KW-1003">Cell membrane</keyword>
<evidence type="ECO:0000256" key="3">
    <source>
        <dbReference type="ARBA" id="ARBA00022475"/>
    </source>
</evidence>
<dbReference type="PANTHER" id="PTHR30250">
    <property type="entry name" value="PST FAMILY PREDICTED COLANIC ACID TRANSPORTER"/>
    <property type="match status" value="1"/>
</dbReference>
<dbReference type="GeneID" id="94443289"/>
<feature type="transmembrane region" description="Helical" evidence="7">
    <location>
        <begin position="43"/>
        <end position="62"/>
    </location>
</feature>
<gene>
    <name evidence="8" type="primary">wzxC</name>
    <name evidence="8" type="ORF">RN50_02585</name>
</gene>
<dbReference type="AlphaFoldDB" id="A0A0F0KGP4"/>
<comment type="caution">
    <text evidence="8">The sequence shown here is derived from an EMBL/GenBank/DDBJ whole genome shotgun (WGS) entry which is preliminary data.</text>
</comment>
<feature type="transmembrane region" description="Helical" evidence="7">
    <location>
        <begin position="179"/>
        <end position="197"/>
    </location>
</feature>
<feature type="transmembrane region" description="Helical" evidence="7">
    <location>
        <begin position="12"/>
        <end position="37"/>
    </location>
</feature>
<feature type="transmembrane region" description="Helical" evidence="7">
    <location>
        <begin position="284"/>
        <end position="307"/>
    </location>
</feature>
<feature type="transmembrane region" description="Helical" evidence="7">
    <location>
        <begin position="113"/>
        <end position="130"/>
    </location>
</feature>
<dbReference type="RefSeq" id="WP_045254901.1">
    <property type="nucleotide sequence ID" value="NZ_CP031425.1"/>
</dbReference>
<feature type="transmembrane region" description="Helical" evidence="7">
    <location>
        <begin position="359"/>
        <end position="377"/>
    </location>
</feature>
<dbReference type="InterPro" id="IPR050833">
    <property type="entry name" value="Poly_Biosynth_Transport"/>
</dbReference>
<keyword evidence="4 7" id="KW-0812">Transmembrane</keyword>
<dbReference type="Proteomes" id="UP000033572">
    <property type="component" value="Unassembled WGS sequence"/>
</dbReference>
<accession>A0A0F0KGP4</accession>
<keyword evidence="6 7" id="KW-0472">Membrane</keyword>
<feature type="transmembrane region" description="Helical" evidence="7">
    <location>
        <begin position="416"/>
        <end position="437"/>
    </location>
</feature>
<feature type="transmembrane region" description="Helical" evidence="7">
    <location>
        <begin position="383"/>
        <end position="404"/>
    </location>
</feature>
<comment type="similarity">
    <text evidence="2">Belongs to the polysaccharide synthase family.</text>
</comment>
<dbReference type="KEGG" id="mfol:DXT68_02710"/>
<dbReference type="GO" id="GO:0005886">
    <property type="term" value="C:plasma membrane"/>
    <property type="evidence" value="ECO:0007669"/>
    <property type="project" value="UniProtKB-SubCell"/>
</dbReference>
<evidence type="ECO:0000256" key="2">
    <source>
        <dbReference type="ARBA" id="ARBA00007430"/>
    </source>
</evidence>
<evidence type="ECO:0000256" key="4">
    <source>
        <dbReference type="ARBA" id="ARBA00022692"/>
    </source>
</evidence>
<evidence type="ECO:0000256" key="5">
    <source>
        <dbReference type="ARBA" id="ARBA00022989"/>
    </source>
</evidence>
<feature type="transmembrane region" description="Helical" evidence="7">
    <location>
        <begin position="83"/>
        <end position="107"/>
    </location>
</feature>
<evidence type="ECO:0000313" key="9">
    <source>
        <dbReference type="Proteomes" id="UP000033572"/>
    </source>
</evidence>
<organism evidence="8 9">
    <name type="scientific">Microbacterium foliorum</name>
    <dbReference type="NCBI Taxonomy" id="104336"/>
    <lineage>
        <taxon>Bacteria</taxon>
        <taxon>Bacillati</taxon>
        <taxon>Actinomycetota</taxon>
        <taxon>Actinomycetes</taxon>
        <taxon>Micrococcales</taxon>
        <taxon>Microbacteriaceae</taxon>
        <taxon>Microbacterium</taxon>
    </lineage>
</organism>
<keyword evidence="5 7" id="KW-1133">Transmembrane helix</keyword>
<dbReference type="CDD" id="cd13127">
    <property type="entry name" value="MATE_tuaB_like"/>
    <property type="match status" value="1"/>
</dbReference>
<feature type="transmembrane region" description="Helical" evidence="7">
    <location>
        <begin position="327"/>
        <end position="347"/>
    </location>
</feature>
<evidence type="ECO:0000256" key="1">
    <source>
        <dbReference type="ARBA" id="ARBA00004651"/>
    </source>
</evidence>
<evidence type="ECO:0000256" key="7">
    <source>
        <dbReference type="SAM" id="Phobius"/>
    </source>
</evidence>
<proteinExistence type="inferred from homology"/>
<evidence type="ECO:0000256" key="6">
    <source>
        <dbReference type="ARBA" id="ARBA00023136"/>
    </source>
</evidence>